<evidence type="ECO:0000313" key="1">
    <source>
        <dbReference type="EnsemblPlants" id="MELO3C030790.2.1"/>
    </source>
</evidence>
<proteinExistence type="predicted"/>
<dbReference type="EnsemblPlants" id="MELO3C030790.2.1">
    <property type="protein sequence ID" value="MELO3C030790.2.1"/>
    <property type="gene ID" value="MELO3C030790.2"/>
</dbReference>
<name>A0A9I9E9R3_CUCME</name>
<dbReference type="PANTHER" id="PTHR47073:SF7">
    <property type="entry name" value="BAH DOMAIN-CONTAINING PROTEIN"/>
    <property type="match status" value="1"/>
</dbReference>
<dbReference type="AlphaFoldDB" id="A0A9I9E9R3"/>
<dbReference type="GO" id="GO:0003723">
    <property type="term" value="F:RNA binding"/>
    <property type="evidence" value="ECO:0007669"/>
    <property type="project" value="TreeGrafter"/>
</dbReference>
<sequence length="157" mass="17614">MRAANKFPYAQRYLFGLEEIKAPLPCLIHCNGYRPIVGSRGFLADPSKQVKYVGHLTLPKSLHHKHTKEMGSAFLTPHCSQANTLESDMAMEWDDEGLLTHGLSLSVMKLGSDQKEEILNLKSKLKLTKKVSGLCAVTTEESKFDDNEFQPRIQKLA</sequence>
<organism evidence="1">
    <name type="scientific">Cucumis melo</name>
    <name type="common">Muskmelon</name>
    <dbReference type="NCBI Taxonomy" id="3656"/>
    <lineage>
        <taxon>Eukaryota</taxon>
        <taxon>Viridiplantae</taxon>
        <taxon>Streptophyta</taxon>
        <taxon>Embryophyta</taxon>
        <taxon>Tracheophyta</taxon>
        <taxon>Spermatophyta</taxon>
        <taxon>Magnoliopsida</taxon>
        <taxon>eudicotyledons</taxon>
        <taxon>Gunneridae</taxon>
        <taxon>Pentapetalae</taxon>
        <taxon>rosids</taxon>
        <taxon>fabids</taxon>
        <taxon>Cucurbitales</taxon>
        <taxon>Cucurbitaceae</taxon>
        <taxon>Benincaseae</taxon>
        <taxon>Cucumis</taxon>
    </lineage>
</organism>
<reference evidence="1" key="1">
    <citation type="submission" date="2023-03" db="UniProtKB">
        <authorList>
            <consortium name="EnsemblPlants"/>
        </authorList>
    </citation>
    <scope>IDENTIFICATION</scope>
</reference>
<dbReference type="Gramene" id="MELO3C030790.2.1">
    <property type="protein sequence ID" value="MELO3C030790.2.1"/>
    <property type="gene ID" value="MELO3C030790.2"/>
</dbReference>
<accession>A0A9I9E9R3</accession>
<protein>
    <submittedName>
        <fullName evidence="1">Uncharacterized protein</fullName>
    </submittedName>
</protein>
<dbReference type="PANTHER" id="PTHR47073">
    <property type="entry name" value="PROTEIN ANTI-SILENCING 1"/>
    <property type="match status" value="1"/>
</dbReference>